<feature type="signal peptide" evidence="5">
    <location>
        <begin position="1"/>
        <end position="25"/>
    </location>
</feature>
<dbReference type="SUPFAM" id="SSF49870">
    <property type="entry name" value="Osmotin, thaumatin-like protein"/>
    <property type="match status" value="1"/>
</dbReference>
<keyword evidence="4" id="KW-0472">Membrane</keyword>
<feature type="disulfide bond" evidence="3">
    <location>
        <begin position="88"/>
        <end position="277"/>
    </location>
</feature>
<dbReference type="SMART" id="SM00205">
    <property type="entry name" value="THN"/>
    <property type="match status" value="1"/>
</dbReference>
<dbReference type="Pfam" id="PF00314">
    <property type="entry name" value="Thaumatin"/>
    <property type="match status" value="1"/>
</dbReference>
<protein>
    <submittedName>
        <fullName evidence="6">Thaumatin-like protein</fullName>
    </submittedName>
</protein>
<reference evidence="6 7" key="1">
    <citation type="journal article" date="2018" name="PLoS Genet.">
        <title>Population sequencing reveals clonal diversity and ancestral inbreeding in the grapevine cultivar Chardonnay.</title>
        <authorList>
            <person name="Roach M.J."/>
            <person name="Johnson D.L."/>
            <person name="Bohlmann J."/>
            <person name="van Vuuren H.J."/>
            <person name="Jones S.J."/>
            <person name="Pretorius I.S."/>
            <person name="Schmidt S.A."/>
            <person name="Borneman A.R."/>
        </authorList>
    </citation>
    <scope>NUCLEOTIDE SEQUENCE [LARGE SCALE GENOMIC DNA]</scope>
    <source>
        <strain evidence="7">cv. Chardonnay</strain>
        <tissue evidence="6">Leaf</tissue>
    </source>
</reference>
<dbReference type="AlphaFoldDB" id="A0A438JJ59"/>
<feature type="chain" id="PRO_5019127080" evidence="5">
    <location>
        <begin position="26"/>
        <end position="278"/>
    </location>
</feature>
<name>A0A438JJ59_VITVI</name>
<dbReference type="EMBL" id="QGNW01000039">
    <property type="protein sequence ID" value="RVX08990.1"/>
    <property type="molecule type" value="Genomic_DNA"/>
</dbReference>
<accession>A0A438JJ59</accession>
<feature type="disulfide bond" evidence="3">
    <location>
        <begin position="194"/>
        <end position="266"/>
    </location>
</feature>
<sequence length="278" mass="30463">MGRSRWAWPAMCSCIFLTCLQDNKSTPPFNEADVSEKPKSFIFPSKRVNPKMSFFCNCSNLSTSFCLLILPFFFTFIHATTFEIQNSCPYTIWAAAVPGGGRQLDQGQTWNLSVSSNITGRIWGRTKCSFDEAGRGSCESGGCGGLLECQEYGSPPNTIAEYTLNQSNKTDLFDVSLVDGFNLPMEFSPTSDGCRGANCTGDINGPCPNELRDPGGCNNPCTVFKNSQYCCDSGSCGPTTYSEFFKDRCPNAYSYPEDDSTSLFTCSTGSNYRVVFCP</sequence>
<dbReference type="InterPro" id="IPR001938">
    <property type="entry name" value="Thaumatin"/>
</dbReference>
<dbReference type="InterPro" id="IPR037176">
    <property type="entry name" value="Osmotin/thaumatin-like_sf"/>
</dbReference>
<keyword evidence="4" id="KW-0812">Transmembrane</keyword>
<dbReference type="PRINTS" id="PR00347">
    <property type="entry name" value="THAUMATIN"/>
</dbReference>
<evidence type="ECO:0000313" key="7">
    <source>
        <dbReference type="Proteomes" id="UP000288805"/>
    </source>
</evidence>
<keyword evidence="5" id="KW-0732">Signal</keyword>
<feature type="disulfide bond" evidence="3">
    <location>
        <begin position="128"/>
        <end position="138"/>
    </location>
</feature>
<feature type="transmembrane region" description="Helical" evidence="4">
    <location>
        <begin position="54"/>
        <end position="77"/>
    </location>
</feature>
<feature type="disulfide bond" evidence="3">
    <location>
        <begin position="207"/>
        <end position="217"/>
    </location>
</feature>
<keyword evidence="2 3" id="KW-1015">Disulfide bond</keyword>
<comment type="similarity">
    <text evidence="1">Belongs to the thaumatin family.</text>
</comment>
<dbReference type="Proteomes" id="UP000288805">
    <property type="component" value="Unassembled WGS sequence"/>
</dbReference>
<organism evidence="6 7">
    <name type="scientific">Vitis vinifera</name>
    <name type="common">Grape</name>
    <dbReference type="NCBI Taxonomy" id="29760"/>
    <lineage>
        <taxon>Eukaryota</taxon>
        <taxon>Viridiplantae</taxon>
        <taxon>Streptophyta</taxon>
        <taxon>Embryophyta</taxon>
        <taxon>Tracheophyta</taxon>
        <taxon>Spermatophyta</taxon>
        <taxon>Magnoliopsida</taxon>
        <taxon>eudicotyledons</taxon>
        <taxon>Gunneridae</taxon>
        <taxon>Pentapetalae</taxon>
        <taxon>rosids</taxon>
        <taxon>Vitales</taxon>
        <taxon>Vitaceae</taxon>
        <taxon>Viteae</taxon>
        <taxon>Vitis</taxon>
    </lineage>
</organism>
<evidence type="ECO:0000256" key="4">
    <source>
        <dbReference type="SAM" id="Phobius"/>
    </source>
</evidence>
<comment type="caution">
    <text evidence="6">The sequence shown here is derived from an EMBL/GenBank/DDBJ whole genome shotgun (WGS) entry which is preliminary data.</text>
</comment>
<dbReference type="PANTHER" id="PTHR31048">
    <property type="entry name" value="OS03G0233200 PROTEIN"/>
    <property type="match status" value="1"/>
</dbReference>
<keyword evidence="4" id="KW-1133">Transmembrane helix</keyword>
<feature type="disulfide bond" evidence="3">
    <location>
        <begin position="199"/>
        <end position="249"/>
    </location>
</feature>
<evidence type="ECO:0000256" key="2">
    <source>
        <dbReference type="ARBA" id="ARBA00023157"/>
    </source>
</evidence>
<gene>
    <name evidence="6" type="primary">tlp_12</name>
    <name evidence="6" type="ORF">CK203_013926</name>
</gene>
<dbReference type="OrthoDB" id="430315at2759"/>
<evidence type="ECO:0000256" key="1">
    <source>
        <dbReference type="ARBA" id="ARBA00010607"/>
    </source>
</evidence>
<dbReference type="Gene3D" id="2.60.110.10">
    <property type="entry name" value="Thaumatin"/>
    <property type="match status" value="1"/>
</dbReference>
<dbReference type="PIRSF" id="PIRSF002703">
    <property type="entry name" value="Thaumatin"/>
    <property type="match status" value="1"/>
</dbReference>
<feature type="disulfide bond" evidence="3">
    <location>
        <begin position="221"/>
        <end position="230"/>
    </location>
</feature>
<feature type="disulfide bond" evidence="3">
    <location>
        <begin position="143"/>
        <end position="149"/>
    </location>
</feature>
<evidence type="ECO:0000313" key="6">
    <source>
        <dbReference type="EMBL" id="RVX08990.1"/>
    </source>
</evidence>
<dbReference type="Gramene" id="Vitis02g00442.t01">
    <property type="protein sequence ID" value="Vitis02g00442.t01.CDS"/>
    <property type="gene ID" value="Vitis02g00442"/>
</dbReference>
<dbReference type="PROSITE" id="PS51367">
    <property type="entry name" value="THAUMATIN_2"/>
    <property type="match status" value="1"/>
</dbReference>
<evidence type="ECO:0000256" key="5">
    <source>
        <dbReference type="SAM" id="SignalP"/>
    </source>
</evidence>
<proteinExistence type="inferred from homology"/>
<feature type="disulfide bond" evidence="3">
    <location>
        <begin position="231"/>
        <end position="236"/>
    </location>
</feature>
<dbReference type="FunFam" id="2.60.110.10:FF:000003">
    <property type="entry name" value="Thaumatin I"/>
    <property type="match status" value="1"/>
</dbReference>
<evidence type="ECO:0000256" key="3">
    <source>
        <dbReference type="PIRSR" id="PIRSR002703-1"/>
    </source>
</evidence>